<dbReference type="CDD" id="cd00229">
    <property type="entry name" value="SGNH_hydrolase"/>
    <property type="match status" value="1"/>
</dbReference>
<dbReference type="RefSeq" id="WP_092571272.1">
    <property type="nucleotide sequence ID" value="NZ_CALUDV010000003.1"/>
</dbReference>
<evidence type="ECO:0000313" key="2">
    <source>
        <dbReference type="EMBL" id="SEQ02999.1"/>
    </source>
</evidence>
<dbReference type="Pfam" id="PF13472">
    <property type="entry name" value="Lipase_GDSL_2"/>
    <property type="match status" value="1"/>
</dbReference>
<dbReference type="InterPro" id="IPR051532">
    <property type="entry name" value="Ester_Hydrolysis_Enzymes"/>
</dbReference>
<dbReference type="Gene3D" id="3.40.50.1110">
    <property type="entry name" value="SGNH hydrolase"/>
    <property type="match status" value="1"/>
</dbReference>
<sequence>MKKFKANPLWLLLLMFLCLGLGLKQPLLVFAESEETKTAVFFGDSITQNFEAEGQSYPDIVGEKLGFKVINLGFGGSSLSSHPAPQFDQFSFAVLSQAIVKQDFSKQKEALAGEEIPAYFEEKLNKLEAIDFNEVDLVFLMYGANDWGKPIDNDDDTYDRKTYKGAGRSAIETLQKKYPHLDIVLISPIYRYWPDYDNRDSETSVNSLGLKPRDYSQAMIDLAKEYHLPYVDAYFSLGINSLNRQYYFNENDGTHPNDIGTKKLAQLIVKTVESYGLGE</sequence>
<proteinExistence type="predicted"/>
<dbReference type="InterPro" id="IPR013830">
    <property type="entry name" value="SGNH_hydro"/>
</dbReference>
<reference evidence="2 3" key="1">
    <citation type="submission" date="2016-10" db="EMBL/GenBank/DDBJ databases">
        <authorList>
            <person name="de Groot N.N."/>
        </authorList>
    </citation>
    <scope>NUCLEOTIDE SEQUENCE [LARGE SCALE GENOMIC DNA]</scope>
    <source>
        <strain evidence="2 3">DSM 15695</strain>
    </source>
</reference>
<dbReference type="OrthoDB" id="2060945at2"/>
<accession>A0A1H9CP98</accession>
<dbReference type="Proteomes" id="UP000198833">
    <property type="component" value="Unassembled WGS sequence"/>
</dbReference>
<dbReference type="STRING" id="89093.SAMN04488558_10496"/>
<organism evidence="2 3">
    <name type="scientific">Ignavigranum ruoffiae</name>
    <dbReference type="NCBI Taxonomy" id="89093"/>
    <lineage>
        <taxon>Bacteria</taxon>
        <taxon>Bacillati</taxon>
        <taxon>Bacillota</taxon>
        <taxon>Bacilli</taxon>
        <taxon>Lactobacillales</taxon>
        <taxon>Aerococcaceae</taxon>
        <taxon>Ignavigranum</taxon>
    </lineage>
</organism>
<evidence type="ECO:0000313" key="3">
    <source>
        <dbReference type="Proteomes" id="UP000198833"/>
    </source>
</evidence>
<protein>
    <submittedName>
        <fullName evidence="2">Lysophospholipase L1</fullName>
    </submittedName>
</protein>
<gene>
    <name evidence="2" type="ORF">SAMN04488558_10496</name>
</gene>
<name>A0A1H9CP98_9LACT</name>
<evidence type="ECO:0000259" key="1">
    <source>
        <dbReference type="Pfam" id="PF13472"/>
    </source>
</evidence>
<dbReference type="InterPro" id="IPR036514">
    <property type="entry name" value="SGNH_hydro_sf"/>
</dbReference>
<dbReference type="PANTHER" id="PTHR30383">
    <property type="entry name" value="THIOESTERASE 1/PROTEASE 1/LYSOPHOSPHOLIPASE L1"/>
    <property type="match status" value="1"/>
</dbReference>
<feature type="domain" description="SGNH hydrolase-type esterase" evidence="1">
    <location>
        <begin position="41"/>
        <end position="261"/>
    </location>
</feature>
<dbReference type="SUPFAM" id="SSF52266">
    <property type="entry name" value="SGNH hydrolase"/>
    <property type="match status" value="1"/>
</dbReference>
<dbReference type="EMBL" id="FOEN01000004">
    <property type="protein sequence ID" value="SEQ02999.1"/>
    <property type="molecule type" value="Genomic_DNA"/>
</dbReference>
<dbReference type="AlphaFoldDB" id="A0A1H9CP98"/>
<keyword evidence="3" id="KW-1185">Reference proteome</keyword>